<feature type="region of interest" description="Disordered" evidence="1">
    <location>
        <begin position="439"/>
        <end position="458"/>
    </location>
</feature>
<protein>
    <submittedName>
        <fullName evidence="2">Capsular biosynthesis protein</fullName>
    </submittedName>
</protein>
<dbReference type="OrthoDB" id="9794206at2"/>
<name>A0A4Z0BNT7_9BURK</name>
<comment type="caution">
    <text evidence="2">The sequence shown here is derived from an EMBL/GenBank/DDBJ whole genome shotgun (WGS) entry which is preliminary data.</text>
</comment>
<proteinExistence type="predicted"/>
<organism evidence="2 3">
    <name type="scientific">Ramlibacter rhizophilus</name>
    <dbReference type="NCBI Taxonomy" id="1781167"/>
    <lineage>
        <taxon>Bacteria</taxon>
        <taxon>Pseudomonadati</taxon>
        <taxon>Pseudomonadota</taxon>
        <taxon>Betaproteobacteria</taxon>
        <taxon>Burkholderiales</taxon>
        <taxon>Comamonadaceae</taxon>
        <taxon>Ramlibacter</taxon>
    </lineage>
</organism>
<evidence type="ECO:0000256" key="1">
    <source>
        <dbReference type="SAM" id="MobiDB-lite"/>
    </source>
</evidence>
<evidence type="ECO:0000313" key="2">
    <source>
        <dbReference type="EMBL" id="TFY99927.1"/>
    </source>
</evidence>
<accession>A0A4Z0BNT7</accession>
<dbReference type="Proteomes" id="UP000297564">
    <property type="component" value="Unassembled WGS sequence"/>
</dbReference>
<gene>
    <name evidence="2" type="ORF">EZ242_12400</name>
</gene>
<keyword evidence="3" id="KW-1185">Reference proteome</keyword>
<dbReference type="EMBL" id="SMLL01000004">
    <property type="protein sequence ID" value="TFY99927.1"/>
    <property type="molecule type" value="Genomic_DNA"/>
</dbReference>
<dbReference type="AlphaFoldDB" id="A0A4Z0BNT7"/>
<dbReference type="InterPro" id="IPR007833">
    <property type="entry name" value="Capsule_polysaccharide_synth"/>
</dbReference>
<dbReference type="CDD" id="cd16441">
    <property type="entry name" value="beta_Kdo_transferase_KpsS"/>
    <property type="match status" value="1"/>
</dbReference>
<dbReference type="GO" id="GO:0000271">
    <property type="term" value="P:polysaccharide biosynthetic process"/>
    <property type="evidence" value="ECO:0007669"/>
    <property type="project" value="InterPro"/>
</dbReference>
<sequence length="458" mass="51134">MHGVGGGIQVYSEVGVFGRAARGVVNDSAADAFLADLSPQCVGANPALLRLMQARRVLLLQGPVGPFFDRLADWLKQRGTDVARVAFNGGDLRDCRSVQPVVFDKGPAQWPHFLEQLLHLWEPDTIVLFGQCRSHHRVARELAGRRRLALIVTEEGYFRPGHLTMELDGVNGLSTTLNRFFWDPAAVPSVSLPPAGRETWLWQKMALHACAHYLALWRGRKAFPDYEHHRETSVLNYSSYWIGSLAKKYLRALPDHLTTSNLSASSYFFVPLQLESDSQITQHSRFPGIADFVVEVMHSFARHASDHMQLVFKQHPHSRGGPGHAALIRATARELRIAGRVVHLVEGHTPTLVENALGVVVINSTVGLQALARRRPLKVMGEALYNQPGLTFQGDLDSFWFERPAPRARIVAGFLEQLRNLTQVPCHVYGLRDTPLPWPVEPSRRRRGTAAAVPKDPR</sequence>
<evidence type="ECO:0000313" key="3">
    <source>
        <dbReference type="Proteomes" id="UP000297564"/>
    </source>
</evidence>
<reference evidence="2 3" key="1">
    <citation type="submission" date="2019-03" db="EMBL/GenBank/DDBJ databases">
        <title>Ramlibacter rhizophilus CCTCC AB2015357, whole genome shotgun sequence.</title>
        <authorList>
            <person name="Zhang X."/>
            <person name="Feng G."/>
            <person name="Zhu H."/>
        </authorList>
    </citation>
    <scope>NUCLEOTIDE SEQUENCE [LARGE SCALE GENOMIC DNA]</scope>
    <source>
        <strain evidence="2 3">CCTCC AB2015357</strain>
    </source>
</reference>
<dbReference type="Pfam" id="PF05159">
    <property type="entry name" value="Capsule_synth"/>
    <property type="match status" value="1"/>
</dbReference>
<dbReference type="GO" id="GO:0015774">
    <property type="term" value="P:polysaccharide transport"/>
    <property type="evidence" value="ECO:0007669"/>
    <property type="project" value="InterPro"/>
</dbReference>